<dbReference type="PANTHER" id="PTHR43798:SF33">
    <property type="entry name" value="HYDROLASE, PUTATIVE (AFU_ORTHOLOGUE AFUA_2G14860)-RELATED"/>
    <property type="match status" value="1"/>
</dbReference>
<accession>A0A1I3UWZ6</accession>
<name>A0A1I3UWZ6_9HYPH</name>
<dbReference type="InterPro" id="IPR029058">
    <property type="entry name" value="AB_hydrolase_fold"/>
</dbReference>
<dbReference type="EMBL" id="FOSK01000001">
    <property type="protein sequence ID" value="SFJ86417.1"/>
    <property type="molecule type" value="Genomic_DNA"/>
</dbReference>
<dbReference type="Gene3D" id="3.40.50.1820">
    <property type="entry name" value="alpha/beta hydrolase"/>
    <property type="match status" value="1"/>
</dbReference>
<dbReference type="Proteomes" id="UP000199598">
    <property type="component" value="Unassembled WGS sequence"/>
</dbReference>
<dbReference type="InterPro" id="IPR050266">
    <property type="entry name" value="AB_hydrolase_sf"/>
</dbReference>
<evidence type="ECO:0000313" key="3">
    <source>
        <dbReference type="Proteomes" id="UP000199598"/>
    </source>
</evidence>
<dbReference type="Pfam" id="PF00561">
    <property type="entry name" value="Abhydrolase_1"/>
    <property type="match status" value="1"/>
</dbReference>
<reference evidence="2 3" key="1">
    <citation type="submission" date="2016-10" db="EMBL/GenBank/DDBJ databases">
        <authorList>
            <person name="Varghese N."/>
            <person name="Submissions S."/>
        </authorList>
    </citation>
    <scope>NUCLEOTIDE SEQUENCE [LARGE SCALE GENOMIC DNA]</scope>
    <source>
        <strain evidence="2 3">DSM 16392</strain>
    </source>
</reference>
<organism evidence="2 3">
    <name type="scientific">Pseudovibrio ascidiaceicola</name>
    <dbReference type="NCBI Taxonomy" id="285279"/>
    <lineage>
        <taxon>Bacteria</taxon>
        <taxon>Pseudomonadati</taxon>
        <taxon>Pseudomonadota</taxon>
        <taxon>Alphaproteobacteria</taxon>
        <taxon>Hyphomicrobiales</taxon>
        <taxon>Stappiaceae</taxon>
        <taxon>Pseudovibrio</taxon>
    </lineage>
</organism>
<dbReference type="SUPFAM" id="SSF53474">
    <property type="entry name" value="alpha/beta-Hydrolases"/>
    <property type="match status" value="1"/>
</dbReference>
<comment type="caution">
    <text evidence="2">The sequence shown here is derived from an EMBL/GenBank/DDBJ whole genome shotgun (WGS) entry which is preliminary data.</text>
</comment>
<dbReference type="PRINTS" id="PR00111">
    <property type="entry name" value="ABHYDROLASE"/>
</dbReference>
<evidence type="ECO:0000259" key="1">
    <source>
        <dbReference type="Pfam" id="PF00561"/>
    </source>
</evidence>
<gene>
    <name evidence="2" type="ORF">SAMN04488518_10129</name>
</gene>
<keyword evidence="2" id="KW-0670">Pyruvate</keyword>
<sequence>MNIDSIQDVTCLPFTAFGPESAEPIIFIHGFGGDASTWRNIQVQLENKRRTIAFDLPAHGRALADFEPCNAVGSAKAVVKSLDALKLDRVHLVGHSMGGAIATLIAMRSPERIASLTLLAPGGFGPEINAKLLRRYAVGQTEAEQQVLLEQFVGLDFELPKKLADYVAMQRSTPGAAEALKAVSGLILEGESQGVLPTGKLDELPMPIKVVWGTQDKILPTRQCHKLPGPIACHVFDRVGHMVHMEIPQEVIRLILENTR</sequence>
<dbReference type="RefSeq" id="WP_093515860.1">
    <property type="nucleotide sequence ID" value="NZ_FOSK01000001.1"/>
</dbReference>
<proteinExistence type="predicted"/>
<feature type="domain" description="AB hydrolase-1" evidence="1">
    <location>
        <begin position="24"/>
        <end position="246"/>
    </location>
</feature>
<protein>
    <submittedName>
        <fullName evidence="2">Pyruvate dehydrogenase E2 component (Dihydrolipoamide acetyltransferase)</fullName>
    </submittedName>
</protein>
<dbReference type="PANTHER" id="PTHR43798">
    <property type="entry name" value="MONOACYLGLYCEROL LIPASE"/>
    <property type="match status" value="1"/>
</dbReference>
<dbReference type="InterPro" id="IPR000073">
    <property type="entry name" value="AB_hydrolase_1"/>
</dbReference>
<keyword evidence="3" id="KW-1185">Reference proteome</keyword>
<evidence type="ECO:0000313" key="2">
    <source>
        <dbReference type="EMBL" id="SFJ86417.1"/>
    </source>
</evidence>